<evidence type="ECO:0000313" key="8">
    <source>
        <dbReference type="Proteomes" id="UP000005801"/>
    </source>
</evidence>
<feature type="region of interest" description="Disordered" evidence="5">
    <location>
        <begin position="1"/>
        <end position="21"/>
    </location>
</feature>
<proteinExistence type="predicted"/>
<evidence type="ECO:0000256" key="3">
    <source>
        <dbReference type="ARBA" id="ARBA00023163"/>
    </source>
</evidence>
<dbReference type="AlphaFoldDB" id="A6G877"/>
<protein>
    <submittedName>
        <fullName evidence="7">Transcriptional regulatory protein</fullName>
    </submittedName>
</protein>
<dbReference type="eggNOG" id="COG1309">
    <property type="taxonomic scope" value="Bacteria"/>
</dbReference>
<dbReference type="PROSITE" id="PS50977">
    <property type="entry name" value="HTH_TETR_2"/>
    <property type="match status" value="1"/>
</dbReference>
<dbReference type="GO" id="GO:0000976">
    <property type="term" value="F:transcription cis-regulatory region binding"/>
    <property type="evidence" value="ECO:0007669"/>
    <property type="project" value="TreeGrafter"/>
</dbReference>
<dbReference type="PRINTS" id="PR00455">
    <property type="entry name" value="HTHTETR"/>
</dbReference>
<dbReference type="InterPro" id="IPR050109">
    <property type="entry name" value="HTH-type_TetR-like_transc_reg"/>
</dbReference>
<dbReference type="SUPFAM" id="SSF46689">
    <property type="entry name" value="Homeodomain-like"/>
    <property type="match status" value="1"/>
</dbReference>
<keyword evidence="1" id="KW-0805">Transcription regulation</keyword>
<dbReference type="SUPFAM" id="SSF48498">
    <property type="entry name" value="Tetracyclin repressor-like, C-terminal domain"/>
    <property type="match status" value="1"/>
</dbReference>
<dbReference type="STRING" id="391625.PPSIR1_01824"/>
<name>A6G877_9BACT</name>
<feature type="DNA-binding region" description="H-T-H motif" evidence="4">
    <location>
        <begin position="49"/>
        <end position="68"/>
    </location>
</feature>
<sequence length="244" mass="25866">MARSKGASAKSKGARRKSRGATYHHGDLRRALIEGSLELIAERGPEGFTLREVARRVGVSHAAPYRHFADRDALLLAVAEMGFAELLTRGLAAQEAVEAGDPLALARARLRSFGEVYLGFAAEHPAHYRVMFGRAISAPTPGLRDAGEGAFALLEVQVRGVLEALARAGEGDGSEPSDRRVHDLAMAIMAGVHGLAMLALDGMLADVPVGPEAAAALRRSERFATLSSVVLDLIDAGLRARDLD</sequence>
<organism evidence="7 8">
    <name type="scientific">Plesiocystis pacifica SIR-1</name>
    <dbReference type="NCBI Taxonomy" id="391625"/>
    <lineage>
        <taxon>Bacteria</taxon>
        <taxon>Pseudomonadati</taxon>
        <taxon>Myxococcota</taxon>
        <taxon>Polyangia</taxon>
        <taxon>Nannocystales</taxon>
        <taxon>Nannocystaceae</taxon>
        <taxon>Plesiocystis</taxon>
    </lineage>
</organism>
<dbReference type="Pfam" id="PF13305">
    <property type="entry name" value="TetR_C_33"/>
    <property type="match status" value="1"/>
</dbReference>
<dbReference type="Proteomes" id="UP000005801">
    <property type="component" value="Unassembled WGS sequence"/>
</dbReference>
<evidence type="ECO:0000256" key="4">
    <source>
        <dbReference type="PROSITE-ProRule" id="PRU00335"/>
    </source>
</evidence>
<comment type="caution">
    <text evidence="7">The sequence shown here is derived from an EMBL/GenBank/DDBJ whole genome shotgun (WGS) entry which is preliminary data.</text>
</comment>
<reference evidence="7 8" key="1">
    <citation type="submission" date="2007-06" db="EMBL/GenBank/DDBJ databases">
        <authorList>
            <person name="Shimkets L."/>
            <person name="Ferriera S."/>
            <person name="Johnson J."/>
            <person name="Kravitz S."/>
            <person name="Beeson K."/>
            <person name="Sutton G."/>
            <person name="Rogers Y.-H."/>
            <person name="Friedman R."/>
            <person name="Frazier M."/>
            <person name="Venter J.C."/>
        </authorList>
    </citation>
    <scope>NUCLEOTIDE SEQUENCE [LARGE SCALE GENOMIC DNA]</scope>
    <source>
        <strain evidence="7 8">SIR-1</strain>
    </source>
</reference>
<gene>
    <name evidence="7" type="ORF">PPSIR1_01824</name>
</gene>
<accession>A6G877</accession>
<evidence type="ECO:0000313" key="7">
    <source>
        <dbReference type="EMBL" id="EDM77918.1"/>
    </source>
</evidence>
<dbReference type="Gene3D" id="1.10.357.10">
    <property type="entry name" value="Tetracycline Repressor, domain 2"/>
    <property type="match status" value="1"/>
</dbReference>
<dbReference type="Pfam" id="PF00440">
    <property type="entry name" value="TetR_N"/>
    <property type="match status" value="1"/>
</dbReference>
<feature type="domain" description="HTH tetR-type" evidence="6">
    <location>
        <begin position="26"/>
        <end position="86"/>
    </location>
</feature>
<evidence type="ECO:0000259" key="6">
    <source>
        <dbReference type="PROSITE" id="PS50977"/>
    </source>
</evidence>
<dbReference type="PANTHER" id="PTHR30055:SF220">
    <property type="entry name" value="TETR-FAMILY REGULATORY PROTEIN"/>
    <property type="match status" value="1"/>
</dbReference>
<dbReference type="InterPro" id="IPR001647">
    <property type="entry name" value="HTH_TetR"/>
</dbReference>
<dbReference type="InterPro" id="IPR025996">
    <property type="entry name" value="MT1864/Rv1816-like_C"/>
</dbReference>
<dbReference type="PANTHER" id="PTHR30055">
    <property type="entry name" value="HTH-TYPE TRANSCRIPTIONAL REGULATOR RUTR"/>
    <property type="match status" value="1"/>
</dbReference>
<evidence type="ECO:0000256" key="5">
    <source>
        <dbReference type="SAM" id="MobiDB-lite"/>
    </source>
</evidence>
<dbReference type="OrthoDB" id="7056813at2"/>
<dbReference type="RefSeq" id="WP_006972922.1">
    <property type="nucleotide sequence ID" value="NZ_ABCS01000038.1"/>
</dbReference>
<dbReference type="GO" id="GO:0003700">
    <property type="term" value="F:DNA-binding transcription factor activity"/>
    <property type="evidence" value="ECO:0007669"/>
    <property type="project" value="TreeGrafter"/>
</dbReference>
<evidence type="ECO:0000256" key="2">
    <source>
        <dbReference type="ARBA" id="ARBA00023125"/>
    </source>
</evidence>
<keyword evidence="8" id="KW-1185">Reference proteome</keyword>
<keyword evidence="2 4" id="KW-0238">DNA-binding</keyword>
<keyword evidence="3" id="KW-0804">Transcription</keyword>
<evidence type="ECO:0000256" key="1">
    <source>
        <dbReference type="ARBA" id="ARBA00023015"/>
    </source>
</evidence>
<dbReference type="EMBL" id="ABCS01000038">
    <property type="protein sequence ID" value="EDM77918.1"/>
    <property type="molecule type" value="Genomic_DNA"/>
</dbReference>
<dbReference type="InterPro" id="IPR009057">
    <property type="entry name" value="Homeodomain-like_sf"/>
</dbReference>
<dbReference type="InterPro" id="IPR036271">
    <property type="entry name" value="Tet_transcr_reg_TetR-rel_C_sf"/>
</dbReference>